<dbReference type="PANTHER" id="PTHR30273">
    <property type="entry name" value="PERIPLASMIC SIGNAL SENSOR AND SIGMA FACTOR ACTIVATOR FECR-RELATED"/>
    <property type="match status" value="1"/>
</dbReference>
<evidence type="ECO:0000313" key="5">
    <source>
        <dbReference type="Proteomes" id="UP000239590"/>
    </source>
</evidence>
<evidence type="ECO:0000259" key="3">
    <source>
        <dbReference type="Pfam" id="PF16344"/>
    </source>
</evidence>
<evidence type="ECO:0000259" key="2">
    <source>
        <dbReference type="Pfam" id="PF04773"/>
    </source>
</evidence>
<dbReference type="InterPro" id="IPR032508">
    <property type="entry name" value="FecR_C"/>
</dbReference>
<accession>A0A2S7IH14</accession>
<protein>
    <recommendedName>
        <fullName evidence="6">Iron dicitrate transport regulator FecR</fullName>
    </recommendedName>
</protein>
<gene>
    <name evidence="4" type="ORF">C5O19_20615</name>
</gene>
<keyword evidence="5" id="KW-1185">Reference proteome</keyword>
<dbReference type="Pfam" id="PF16344">
    <property type="entry name" value="FecR_C"/>
    <property type="match status" value="1"/>
</dbReference>
<dbReference type="PIRSF" id="PIRSF018266">
    <property type="entry name" value="FecR"/>
    <property type="match status" value="1"/>
</dbReference>
<reference evidence="5" key="1">
    <citation type="submission" date="2018-02" db="EMBL/GenBank/DDBJ databases">
        <title>Genome sequencing of Solimonas sp. HR-BB.</title>
        <authorList>
            <person name="Lee Y."/>
            <person name="Jeon C.O."/>
        </authorList>
    </citation>
    <scope>NUCLEOTIDE SEQUENCE [LARGE SCALE GENOMIC DNA]</scope>
    <source>
        <strain evidence="5">HR-U</strain>
    </source>
</reference>
<dbReference type="Proteomes" id="UP000239590">
    <property type="component" value="Unassembled WGS sequence"/>
</dbReference>
<feature type="domain" description="FecR protein" evidence="2">
    <location>
        <begin position="123"/>
        <end position="217"/>
    </location>
</feature>
<keyword evidence="1" id="KW-0472">Membrane</keyword>
<dbReference type="RefSeq" id="WP_104715278.1">
    <property type="nucleotide sequence ID" value="NZ_PTRA01000005.1"/>
</dbReference>
<dbReference type="OrthoDB" id="1099916at2"/>
<evidence type="ECO:0000313" key="4">
    <source>
        <dbReference type="EMBL" id="PQA54954.1"/>
    </source>
</evidence>
<organism evidence="4 5">
    <name type="scientific">Siphonobacter curvatus</name>
    <dbReference type="NCBI Taxonomy" id="2094562"/>
    <lineage>
        <taxon>Bacteria</taxon>
        <taxon>Pseudomonadati</taxon>
        <taxon>Bacteroidota</taxon>
        <taxon>Cytophagia</taxon>
        <taxon>Cytophagales</taxon>
        <taxon>Cytophagaceae</taxon>
        <taxon>Siphonobacter</taxon>
    </lineage>
</organism>
<name>A0A2S7IH14_9BACT</name>
<comment type="caution">
    <text evidence="4">The sequence shown here is derived from an EMBL/GenBank/DDBJ whole genome shotgun (WGS) entry which is preliminary data.</text>
</comment>
<dbReference type="InterPro" id="IPR006860">
    <property type="entry name" value="FecR"/>
</dbReference>
<feature type="transmembrane region" description="Helical" evidence="1">
    <location>
        <begin position="88"/>
        <end position="107"/>
    </location>
</feature>
<dbReference type="GO" id="GO:0016989">
    <property type="term" value="F:sigma factor antagonist activity"/>
    <property type="evidence" value="ECO:0007669"/>
    <property type="project" value="TreeGrafter"/>
</dbReference>
<dbReference type="PANTHER" id="PTHR30273:SF2">
    <property type="entry name" value="PROTEIN FECR"/>
    <property type="match status" value="1"/>
</dbReference>
<evidence type="ECO:0000256" key="1">
    <source>
        <dbReference type="SAM" id="Phobius"/>
    </source>
</evidence>
<dbReference type="EMBL" id="PTRA01000005">
    <property type="protein sequence ID" value="PQA54954.1"/>
    <property type="molecule type" value="Genomic_DNA"/>
</dbReference>
<dbReference type="AlphaFoldDB" id="A0A2S7IH14"/>
<dbReference type="Gene3D" id="3.55.50.30">
    <property type="match status" value="1"/>
</dbReference>
<keyword evidence="1" id="KW-0812">Transmembrane</keyword>
<evidence type="ECO:0008006" key="6">
    <source>
        <dbReference type="Google" id="ProtNLM"/>
    </source>
</evidence>
<dbReference type="Pfam" id="PF04773">
    <property type="entry name" value="FecR"/>
    <property type="match status" value="1"/>
</dbReference>
<feature type="domain" description="Protein FecR C-terminal" evidence="3">
    <location>
        <begin position="260"/>
        <end position="326"/>
    </location>
</feature>
<dbReference type="Gene3D" id="2.60.120.1440">
    <property type="match status" value="1"/>
</dbReference>
<proteinExistence type="predicted"/>
<dbReference type="FunFam" id="2.60.120.1440:FF:000001">
    <property type="entry name" value="Putative anti-sigma factor"/>
    <property type="match status" value="1"/>
</dbReference>
<sequence length="331" mass="38029">MDHYQAEDFAADESFLAYYLKSDPEAVAFWEHWIRTHPEKLDEVVAAESLLDLLTVRLPSLELEQEKDRLQAYIDEAPVIGLPKRKPWLIAASILLVLSLGAGFWYANRTPRTEAPVEEWVHYSTPNGKKTKLTLSDGSTVILNAASTIHYPKAFVSDIREIRLEGEAYFSIHHDAQKPFLVRTDGLTTRVLGTEFNVSAYPEKAEISVALLKGKVQLEDTLHQQLQLVPGQQAVYQRTRHELRKNSFDSLAVSGWKDGYLVFKNADFKTIAEALERIYGYQLILQHPTQPWQYTGTFHREDVRQVLETICFSKHLTYSIHQRTIYLRAEQ</sequence>
<dbReference type="InterPro" id="IPR012373">
    <property type="entry name" value="Ferrdict_sens_TM"/>
</dbReference>
<keyword evidence="1" id="KW-1133">Transmembrane helix</keyword>